<reference evidence="5" key="1">
    <citation type="journal article" date="2019" name="Int. J. Syst. Evol. Microbiol.">
        <title>The Global Catalogue of Microorganisms (GCM) 10K type strain sequencing project: providing services to taxonomists for standard genome sequencing and annotation.</title>
        <authorList>
            <consortium name="The Broad Institute Genomics Platform"/>
            <consortium name="The Broad Institute Genome Sequencing Center for Infectious Disease"/>
            <person name="Wu L."/>
            <person name="Ma J."/>
        </authorList>
    </citation>
    <scope>NUCLEOTIDE SEQUENCE [LARGE SCALE GENOMIC DNA]</scope>
    <source>
        <strain evidence="5">CCUG 59778</strain>
    </source>
</reference>
<organism evidence="4 5">
    <name type="scientific">Actinokineospora guangxiensis</name>
    <dbReference type="NCBI Taxonomy" id="1490288"/>
    <lineage>
        <taxon>Bacteria</taxon>
        <taxon>Bacillati</taxon>
        <taxon>Actinomycetota</taxon>
        <taxon>Actinomycetes</taxon>
        <taxon>Pseudonocardiales</taxon>
        <taxon>Pseudonocardiaceae</taxon>
        <taxon>Actinokineospora</taxon>
    </lineage>
</organism>
<evidence type="ECO:0000256" key="2">
    <source>
        <dbReference type="SAM" id="MobiDB-lite"/>
    </source>
</evidence>
<keyword evidence="3" id="KW-1133">Transmembrane helix</keyword>
<dbReference type="RefSeq" id="WP_378249735.1">
    <property type="nucleotide sequence ID" value="NZ_JBHSKF010000013.1"/>
</dbReference>
<feature type="region of interest" description="Disordered" evidence="2">
    <location>
        <begin position="1"/>
        <end position="51"/>
    </location>
</feature>
<dbReference type="Proteomes" id="UP001596157">
    <property type="component" value="Unassembled WGS sequence"/>
</dbReference>
<proteinExistence type="predicted"/>
<evidence type="ECO:0000256" key="1">
    <source>
        <dbReference type="SAM" id="Coils"/>
    </source>
</evidence>
<keyword evidence="1" id="KW-0175">Coiled coil</keyword>
<sequence>MTDQPHGYPPQGNQPPVSGSFPTVGYQGSGYPVSGPLPAQTPGGGFPASAPAPKKGRGPLIPVLAVVLAVSLAAAGVMLFLWLGAADDVKTAEDRLQQSTTALSDRGAKADEAVATAEKAESDLSKVETENRDLQQEITTLRKCAEPVRDALAAAAAKNDTALSRAVRGMLDNC</sequence>
<accession>A0ABW0ERN0</accession>
<evidence type="ECO:0000256" key="3">
    <source>
        <dbReference type="SAM" id="Phobius"/>
    </source>
</evidence>
<keyword evidence="5" id="KW-1185">Reference proteome</keyword>
<keyword evidence="3" id="KW-0472">Membrane</keyword>
<feature type="coiled-coil region" evidence="1">
    <location>
        <begin position="110"/>
        <end position="144"/>
    </location>
</feature>
<protein>
    <submittedName>
        <fullName evidence="4">Uncharacterized protein</fullName>
    </submittedName>
</protein>
<keyword evidence="3" id="KW-0812">Transmembrane</keyword>
<dbReference type="EMBL" id="JBHSKF010000013">
    <property type="protein sequence ID" value="MFC5289869.1"/>
    <property type="molecule type" value="Genomic_DNA"/>
</dbReference>
<gene>
    <name evidence="4" type="ORF">ACFPM7_22675</name>
</gene>
<evidence type="ECO:0000313" key="4">
    <source>
        <dbReference type="EMBL" id="MFC5289869.1"/>
    </source>
</evidence>
<name>A0ABW0ERN0_9PSEU</name>
<comment type="caution">
    <text evidence="4">The sequence shown here is derived from an EMBL/GenBank/DDBJ whole genome shotgun (WGS) entry which is preliminary data.</text>
</comment>
<feature type="transmembrane region" description="Helical" evidence="3">
    <location>
        <begin position="60"/>
        <end position="85"/>
    </location>
</feature>
<evidence type="ECO:0000313" key="5">
    <source>
        <dbReference type="Proteomes" id="UP001596157"/>
    </source>
</evidence>